<dbReference type="GeneID" id="11542510"/>
<keyword evidence="2 4" id="KW-0689">Ribosomal protein</keyword>
<dbReference type="SUPFAM" id="SSF55282">
    <property type="entry name" value="RL5-like"/>
    <property type="match status" value="1"/>
</dbReference>
<keyword evidence="6" id="KW-0496">Mitochondrion</keyword>
<evidence type="ECO:0000256" key="1">
    <source>
        <dbReference type="ARBA" id="ARBA00008553"/>
    </source>
</evidence>
<dbReference type="PIRSF" id="PIRSF002161">
    <property type="entry name" value="Ribosomal_L5"/>
    <property type="match status" value="1"/>
</dbReference>
<sequence length="184" mass="21416">MYFLKHFYIKTLKQELINKFSYKHTKQLPELKKITLNFGLEANEMKGLAISVLALELIAKQKVCLTNTRGPNIRLKTRKGHPAGCKTTLSKKAMFPFFIKTLVEILPKIKNFTGFKITFEMEKSVLSFQIKDVFSFTELERQYNLFNSISKLDVAFVTNSVDRKETIFILKSLQLQLKEQIKQI</sequence>
<dbReference type="InterPro" id="IPR031309">
    <property type="entry name" value="Ribosomal_uL5_C"/>
</dbReference>
<name>F1DGP2_PHATR</name>
<keyword evidence="3 4" id="KW-0687">Ribonucleoprotein</keyword>
<geneLocation type="mitochondrion" evidence="6"/>
<evidence type="ECO:0000256" key="2">
    <source>
        <dbReference type="ARBA" id="ARBA00022980"/>
    </source>
</evidence>
<dbReference type="EMBL" id="HQ840789">
    <property type="protein sequence ID" value="ADY18520.1"/>
    <property type="molecule type" value="Genomic_DNA"/>
</dbReference>
<reference evidence="6" key="1">
    <citation type="journal article" date="2011" name="Gene">
        <title>Complex repeat structures and novel features in the mitochondrial genomes of the diatoms Phaeodactylum tricornutum and Thalassiosira pseudonana.</title>
        <authorList>
            <person name="Oudot-Le Secq M.P."/>
            <person name="Green B.R."/>
        </authorList>
    </citation>
    <scope>NUCLEOTIDE SEQUENCE</scope>
</reference>
<organism evidence="6">
    <name type="scientific">Phaeodactylum tricornutum</name>
    <name type="common">Diatom</name>
    <dbReference type="NCBI Taxonomy" id="2850"/>
    <lineage>
        <taxon>Eukaryota</taxon>
        <taxon>Sar</taxon>
        <taxon>Stramenopiles</taxon>
        <taxon>Ochrophyta</taxon>
        <taxon>Bacillariophyta</taxon>
        <taxon>Bacillariophyceae</taxon>
        <taxon>Bacillariophycidae</taxon>
        <taxon>Naviculales</taxon>
        <taxon>Phaeodactylaceae</taxon>
        <taxon>Phaeodactylum</taxon>
    </lineage>
</organism>
<protein>
    <submittedName>
        <fullName evidence="6">Ribosomal protein L5</fullName>
    </submittedName>
</protein>
<reference evidence="6" key="2">
    <citation type="submission" date="2011-01" db="EMBL/GenBank/DDBJ databases">
        <authorList>
            <person name="Oudot-Le Secq M.-P."/>
            <person name="Green B.R."/>
        </authorList>
    </citation>
    <scope>NUCLEOTIDE SEQUENCE</scope>
</reference>
<proteinExistence type="inferred from homology"/>
<comment type="similarity">
    <text evidence="1 4">Belongs to the universal ribosomal protein uL5 family.</text>
</comment>
<gene>
    <name evidence="6" type="primary">rpl5</name>
</gene>
<dbReference type="GO" id="GO:0003735">
    <property type="term" value="F:structural constituent of ribosome"/>
    <property type="evidence" value="ECO:0007669"/>
    <property type="project" value="InterPro"/>
</dbReference>
<evidence type="ECO:0000256" key="3">
    <source>
        <dbReference type="ARBA" id="ARBA00023274"/>
    </source>
</evidence>
<evidence type="ECO:0000259" key="5">
    <source>
        <dbReference type="Pfam" id="PF00673"/>
    </source>
</evidence>
<dbReference type="GO" id="GO:0005840">
    <property type="term" value="C:ribosome"/>
    <property type="evidence" value="ECO:0007669"/>
    <property type="project" value="UniProtKB-KW"/>
</dbReference>
<evidence type="ECO:0000256" key="4">
    <source>
        <dbReference type="RuleBase" id="RU003930"/>
    </source>
</evidence>
<dbReference type="GO" id="GO:1990904">
    <property type="term" value="C:ribonucleoprotein complex"/>
    <property type="evidence" value="ECO:0007669"/>
    <property type="project" value="UniProtKB-KW"/>
</dbReference>
<dbReference type="Pfam" id="PF00673">
    <property type="entry name" value="Ribosomal_L5_C"/>
    <property type="match status" value="1"/>
</dbReference>
<feature type="domain" description="Large ribosomal subunit protein uL5 C-terminal" evidence="5">
    <location>
        <begin position="82"/>
        <end position="175"/>
    </location>
</feature>
<accession>F1DGP2</accession>
<dbReference type="GO" id="GO:0006412">
    <property type="term" value="P:translation"/>
    <property type="evidence" value="ECO:0007669"/>
    <property type="project" value="InterPro"/>
</dbReference>
<dbReference type="AlphaFoldDB" id="F1DGP2"/>
<dbReference type="InterPro" id="IPR002132">
    <property type="entry name" value="Ribosomal_uL5"/>
</dbReference>
<dbReference type="InterPro" id="IPR022803">
    <property type="entry name" value="Ribosomal_uL5_dom_sf"/>
</dbReference>
<dbReference type="Gene3D" id="3.30.1440.10">
    <property type="match status" value="1"/>
</dbReference>
<dbReference type="RefSeq" id="YP_005090344.1">
    <property type="nucleotide sequence ID" value="NC_016739.1"/>
</dbReference>
<dbReference type="PANTHER" id="PTHR11994">
    <property type="entry name" value="60S RIBOSOMAL PROTEIN L11-RELATED"/>
    <property type="match status" value="1"/>
</dbReference>
<evidence type="ECO:0000313" key="6">
    <source>
        <dbReference type="EMBL" id="ADY18520.1"/>
    </source>
</evidence>